<evidence type="ECO:0000256" key="2">
    <source>
        <dbReference type="SAM" id="Coils"/>
    </source>
</evidence>
<dbReference type="GO" id="GO:0008270">
    <property type="term" value="F:zinc ion binding"/>
    <property type="evidence" value="ECO:0007669"/>
    <property type="project" value="UniProtKB-KW"/>
</dbReference>
<evidence type="ECO:0000313" key="5">
    <source>
        <dbReference type="Proteomes" id="UP000887568"/>
    </source>
</evidence>
<dbReference type="AlphaFoldDB" id="A0A914AN88"/>
<reference evidence="4" key="1">
    <citation type="submission" date="2022-11" db="UniProtKB">
        <authorList>
            <consortium name="EnsemblMetazoa"/>
        </authorList>
    </citation>
    <scope>IDENTIFICATION</scope>
</reference>
<evidence type="ECO:0000259" key="3">
    <source>
        <dbReference type="PROSITE" id="PS50157"/>
    </source>
</evidence>
<accession>A0A914AN88</accession>
<keyword evidence="1" id="KW-0862">Zinc</keyword>
<dbReference type="PROSITE" id="PS00028">
    <property type="entry name" value="ZINC_FINGER_C2H2_1"/>
    <property type="match status" value="1"/>
</dbReference>
<organism evidence="4 5">
    <name type="scientific">Patiria miniata</name>
    <name type="common">Bat star</name>
    <name type="synonym">Asterina miniata</name>
    <dbReference type="NCBI Taxonomy" id="46514"/>
    <lineage>
        <taxon>Eukaryota</taxon>
        <taxon>Metazoa</taxon>
        <taxon>Echinodermata</taxon>
        <taxon>Eleutherozoa</taxon>
        <taxon>Asterozoa</taxon>
        <taxon>Asteroidea</taxon>
        <taxon>Valvatacea</taxon>
        <taxon>Valvatida</taxon>
        <taxon>Asterinidae</taxon>
        <taxon>Patiria</taxon>
    </lineage>
</organism>
<dbReference type="RefSeq" id="XP_038065217.1">
    <property type="nucleotide sequence ID" value="XM_038209289.1"/>
</dbReference>
<feature type="domain" description="C2H2-type" evidence="3">
    <location>
        <begin position="54"/>
        <end position="82"/>
    </location>
</feature>
<dbReference type="Proteomes" id="UP000887568">
    <property type="component" value="Unplaced"/>
</dbReference>
<dbReference type="OMA" id="SRECIDT"/>
<evidence type="ECO:0000256" key="1">
    <source>
        <dbReference type="PROSITE-ProRule" id="PRU00042"/>
    </source>
</evidence>
<dbReference type="Gene3D" id="3.30.160.60">
    <property type="entry name" value="Classic Zinc Finger"/>
    <property type="match status" value="1"/>
</dbReference>
<feature type="coiled-coil region" evidence="2">
    <location>
        <begin position="156"/>
        <end position="183"/>
    </location>
</feature>
<sequence>MNILVYDHMEASACSQGKKLDREALERTMLQFGKTQEPISESMLSALLPSRPDLQCAYCNIKYTLYSNLRRHVKNHHLGFRFPCACCEAESNRREDLMKHYHSFHPDKVQEAEMIKEVCKVTPEGKVMPLGRPSYRRRRQQVCRVKTEKSQAAPRKRSARVMAKELNTQLSNLREDLQAESEAQVVDSSPPLQASLPAEACLVPQEDISEPQRVIIALDPVSQFRLERVIAERVERITERSVIETLDREGQVTRRETIEREYFLNAH</sequence>
<dbReference type="PROSITE" id="PS50157">
    <property type="entry name" value="ZINC_FINGER_C2H2_2"/>
    <property type="match status" value="1"/>
</dbReference>
<keyword evidence="5" id="KW-1185">Reference proteome</keyword>
<keyword evidence="2" id="KW-0175">Coiled coil</keyword>
<evidence type="ECO:0000313" key="4">
    <source>
        <dbReference type="EnsemblMetazoa" id="XP_038065217.1"/>
    </source>
</evidence>
<dbReference type="SUPFAM" id="SSF57667">
    <property type="entry name" value="beta-beta-alpha zinc fingers"/>
    <property type="match status" value="1"/>
</dbReference>
<proteinExistence type="predicted"/>
<dbReference type="EnsemblMetazoa" id="XM_038209289.1">
    <property type="protein sequence ID" value="XP_038065217.1"/>
    <property type="gene ID" value="LOC119735554"/>
</dbReference>
<name>A0A914AN88_PATMI</name>
<dbReference type="InterPro" id="IPR036236">
    <property type="entry name" value="Znf_C2H2_sf"/>
</dbReference>
<dbReference type="InterPro" id="IPR013087">
    <property type="entry name" value="Znf_C2H2_type"/>
</dbReference>
<dbReference type="GeneID" id="119735554"/>
<keyword evidence="1" id="KW-0479">Metal-binding</keyword>
<keyword evidence="1" id="KW-0863">Zinc-finger</keyword>
<dbReference type="SMART" id="SM00355">
    <property type="entry name" value="ZnF_C2H2"/>
    <property type="match status" value="2"/>
</dbReference>
<protein>
    <recommendedName>
        <fullName evidence="3">C2H2-type domain-containing protein</fullName>
    </recommendedName>
</protein>